<dbReference type="Proteomes" id="UP000613743">
    <property type="component" value="Unassembled WGS sequence"/>
</dbReference>
<protein>
    <submittedName>
        <fullName evidence="2">Uncharacterized protein</fullName>
    </submittedName>
</protein>
<name>A0A917N7H1_9GAMM</name>
<gene>
    <name evidence="2" type="ORF">GCM10009332_00360</name>
</gene>
<reference evidence="2" key="1">
    <citation type="journal article" date="2014" name="Int. J. Syst. Evol. Microbiol.">
        <title>Complete genome sequence of Corynebacterium casei LMG S-19264T (=DSM 44701T), isolated from a smear-ripened cheese.</title>
        <authorList>
            <consortium name="US DOE Joint Genome Institute (JGI-PGF)"/>
            <person name="Walter F."/>
            <person name="Albersmeier A."/>
            <person name="Kalinowski J."/>
            <person name="Ruckert C."/>
        </authorList>
    </citation>
    <scope>NUCLEOTIDE SEQUENCE</scope>
    <source>
        <strain evidence="2">JCM 30804</strain>
    </source>
</reference>
<dbReference type="EMBL" id="BMPZ01000001">
    <property type="protein sequence ID" value="GGI67222.1"/>
    <property type="molecule type" value="Genomic_DNA"/>
</dbReference>
<keyword evidence="1" id="KW-0812">Transmembrane</keyword>
<keyword evidence="1" id="KW-1133">Transmembrane helix</keyword>
<evidence type="ECO:0000313" key="3">
    <source>
        <dbReference type="Proteomes" id="UP000613743"/>
    </source>
</evidence>
<dbReference type="AlphaFoldDB" id="A0A917N7H1"/>
<sequence length="95" mass="10488">MTLSEGIAGAVPNIFIYKNMGLLGLMLVGGWWYGLICKLQCGLRITCVGKNIESWKVIIAEKHVVGRQLAFISKDKSKRVVRQFHGGVSPYPAKP</sequence>
<keyword evidence="1" id="KW-0472">Membrane</keyword>
<organism evidence="2 3">
    <name type="scientific">Shewanella gelidii</name>
    <dbReference type="NCBI Taxonomy" id="1642821"/>
    <lineage>
        <taxon>Bacteria</taxon>
        <taxon>Pseudomonadati</taxon>
        <taxon>Pseudomonadota</taxon>
        <taxon>Gammaproteobacteria</taxon>
        <taxon>Alteromonadales</taxon>
        <taxon>Shewanellaceae</taxon>
        <taxon>Shewanella</taxon>
    </lineage>
</organism>
<accession>A0A917N7H1</accession>
<dbReference type="RefSeq" id="WP_188916647.1">
    <property type="nucleotide sequence ID" value="NZ_BMPZ01000001.1"/>
</dbReference>
<evidence type="ECO:0000256" key="1">
    <source>
        <dbReference type="SAM" id="Phobius"/>
    </source>
</evidence>
<reference evidence="2" key="2">
    <citation type="submission" date="2020-09" db="EMBL/GenBank/DDBJ databases">
        <authorList>
            <person name="Sun Q."/>
            <person name="Ohkuma M."/>
        </authorList>
    </citation>
    <scope>NUCLEOTIDE SEQUENCE</scope>
    <source>
        <strain evidence="2">JCM 30804</strain>
    </source>
</reference>
<proteinExistence type="predicted"/>
<feature type="transmembrane region" description="Helical" evidence="1">
    <location>
        <begin position="15"/>
        <end position="35"/>
    </location>
</feature>
<comment type="caution">
    <text evidence="2">The sequence shown here is derived from an EMBL/GenBank/DDBJ whole genome shotgun (WGS) entry which is preliminary data.</text>
</comment>
<evidence type="ECO:0000313" key="2">
    <source>
        <dbReference type="EMBL" id="GGI67222.1"/>
    </source>
</evidence>
<keyword evidence="3" id="KW-1185">Reference proteome</keyword>